<organism evidence="2 3">
    <name type="scientific">Candidozyma auris</name>
    <name type="common">Yeast</name>
    <name type="synonym">Candida auris</name>
    <dbReference type="NCBI Taxonomy" id="498019"/>
    <lineage>
        <taxon>Eukaryota</taxon>
        <taxon>Fungi</taxon>
        <taxon>Dikarya</taxon>
        <taxon>Ascomycota</taxon>
        <taxon>Saccharomycotina</taxon>
        <taxon>Pichiomycetes</taxon>
        <taxon>Metschnikowiaceae</taxon>
        <taxon>Candidozyma</taxon>
    </lineage>
</organism>
<protein>
    <submittedName>
        <fullName evidence="2">Uncharacterized protein</fullName>
    </submittedName>
</protein>
<evidence type="ECO:0000256" key="1">
    <source>
        <dbReference type="SAM" id="MobiDB-lite"/>
    </source>
</evidence>
<dbReference type="Proteomes" id="UP000037122">
    <property type="component" value="Unassembled WGS sequence"/>
</dbReference>
<dbReference type="VEuPathDB" id="FungiDB:QG37_06730"/>
<feature type="compositionally biased region" description="Basic residues" evidence="1">
    <location>
        <begin position="54"/>
        <end position="64"/>
    </location>
</feature>
<evidence type="ECO:0000313" key="2">
    <source>
        <dbReference type="EMBL" id="KND96860.1"/>
    </source>
</evidence>
<reference evidence="3" key="1">
    <citation type="journal article" date="2015" name="BMC Genomics">
        <title>Draft genome of a commonly misdiagnosed multidrug resistant pathogen Candida auris.</title>
        <authorList>
            <person name="Chatterjee S."/>
            <person name="Alampalli S.V."/>
            <person name="Nageshan R.K."/>
            <person name="Chettiar S.T."/>
            <person name="Joshi S."/>
            <person name="Tatu U.S."/>
        </authorList>
    </citation>
    <scope>NUCLEOTIDE SEQUENCE [LARGE SCALE GENOMIC DNA]</scope>
    <source>
        <strain evidence="3">6684</strain>
    </source>
</reference>
<comment type="caution">
    <text evidence="2">The sequence shown here is derived from an EMBL/GenBank/DDBJ whole genome shotgun (WGS) entry which is preliminary data.</text>
</comment>
<sequence length="64" mass="7212">MGLNDLTNKHQISKAKVLQVVSLPSTVLMSHLSETGINHHAHTTNHFYTQHSKAIIKKKGKRKK</sequence>
<dbReference type="AlphaFoldDB" id="A0A0L0NT61"/>
<proteinExistence type="predicted"/>
<name>A0A0L0NT61_CANAR</name>
<accession>A0A0L0NT61</accession>
<feature type="region of interest" description="Disordered" evidence="1">
    <location>
        <begin position="43"/>
        <end position="64"/>
    </location>
</feature>
<gene>
    <name evidence="2" type="ORF">QG37_06730</name>
</gene>
<dbReference type="EMBL" id="LGST01000048">
    <property type="protein sequence ID" value="KND96860.1"/>
    <property type="molecule type" value="Genomic_DNA"/>
</dbReference>
<evidence type="ECO:0000313" key="3">
    <source>
        <dbReference type="Proteomes" id="UP000037122"/>
    </source>
</evidence>